<dbReference type="InterPro" id="IPR045227">
    <property type="entry name" value="WDR18/Ipi3/RID3"/>
</dbReference>
<protein>
    <submittedName>
        <fullName evidence="3">Uncharacterized protein</fullName>
    </submittedName>
</protein>
<dbReference type="EMBL" id="CM012440">
    <property type="protein sequence ID" value="RVE73832.1"/>
    <property type="molecule type" value="Genomic_DNA"/>
</dbReference>
<dbReference type="GO" id="GO:0006364">
    <property type="term" value="P:rRNA processing"/>
    <property type="evidence" value="ECO:0007669"/>
    <property type="project" value="TreeGrafter"/>
</dbReference>
<dbReference type="OrthoDB" id="756370at2759"/>
<reference evidence="3 4" key="2">
    <citation type="submission" date="2019-01" db="EMBL/GenBank/DDBJ databases">
        <title>A chromosome length genome reference of the Java medaka (oryzias javanicus).</title>
        <authorList>
            <person name="Herpin A."/>
            <person name="Takehana Y."/>
            <person name="Naruse K."/>
            <person name="Ansai S."/>
            <person name="Kawaguchi M."/>
        </authorList>
    </citation>
    <scope>NUCLEOTIDE SEQUENCE [LARGE SCALE GENOMIC DNA]</scope>
    <source>
        <strain evidence="3">RS831</strain>
        <tissue evidence="3">Whole body</tissue>
    </source>
</reference>
<dbReference type="PANTHER" id="PTHR18763:SF0">
    <property type="entry name" value="WD REPEAT-CONTAINING PROTEIN 18"/>
    <property type="match status" value="1"/>
</dbReference>
<evidence type="ECO:0000313" key="4">
    <source>
        <dbReference type="Proteomes" id="UP000283210"/>
    </source>
</evidence>
<keyword evidence="2" id="KW-0677">Repeat</keyword>
<dbReference type="Proteomes" id="UP000283210">
    <property type="component" value="Chromosome 4"/>
</dbReference>
<dbReference type="GO" id="GO:0005656">
    <property type="term" value="C:nuclear pre-replicative complex"/>
    <property type="evidence" value="ECO:0007669"/>
    <property type="project" value="TreeGrafter"/>
</dbReference>
<keyword evidence="1" id="KW-0853">WD repeat</keyword>
<dbReference type="GO" id="GO:0120330">
    <property type="term" value="C:rixosome complex"/>
    <property type="evidence" value="ECO:0007669"/>
    <property type="project" value="TreeGrafter"/>
</dbReference>
<proteinExistence type="predicted"/>
<name>A0A3S2PHH8_ORYJA</name>
<dbReference type="GO" id="GO:0006261">
    <property type="term" value="P:DNA-templated DNA replication"/>
    <property type="evidence" value="ECO:0007669"/>
    <property type="project" value="TreeGrafter"/>
</dbReference>
<dbReference type="PANTHER" id="PTHR18763">
    <property type="entry name" value="WD-REPEAT PROTEIN 18"/>
    <property type="match status" value="1"/>
</dbReference>
<gene>
    <name evidence="3" type="ORF">OJAV_G00035360</name>
</gene>
<accession>A0A3S2PHH8</accession>
<evidence type="ECO:0000313" key="3">
    <source>
        <dbReference type="EMBL" id="RVE73832.1"/>
    </source>
</evidence>
<sequence>MAGMATPLEVIVSADAGSQLWNLTVFDLHSGSSLLSYRGGNSAARSLTVLRGEFLLSAQLAKSYINVWEIQRKVRDSPAGIAAYKNIRQVFYSS</sequence>
<evidence type="ECO:0000256" key="1">
    <source>
        <dbReference type="ARBA" id="ARBA00022574"/>
    </source>
</evidence>
<keyword evidence="4" id="KW-1185">Reference proteome</keyword>
<evidence type="ECO:0000256" key="2">
    <source>
        <dbReference type="ARBA" id="ARBA00022737"/>
    </source>
</evidence>
<reference evidence="3 4" key="1">
    <citation type="submission" date="2018-11" db="EMBL/GenBank/DDBJ databases">
        <authorList>
            <person name="Lopez-Roques C."/>
            <person name="Donnadieu C."/>
            <person name="Bouchez O."/>
            <person name="Klopp C."/>
            <person name="Cabau C."/>
            <person name="Zahm M."/>
        </authorList>
    </citation>
    <scope>NUCLEOTIDE SEQUENCE [LARGE SCALE GENOMIC DNA]</scope>
    <source>
        <strain evidence="3">RS831</strain>
        <tissue evidence="3">Whole body</tissue>
    </source>
</reference>
<dbReference type="AlphaFoldDB" id="A0A3S2PHH8"/>
<organism evidence="3 4">
    <name type="scientific">Oryzias javanicus</name>
    <name type="common">Javanese ricefish</name>
    <name type="synonym">Aplocheilus javanicus</name>
    <dbReference type="NCBI Taxonomy" id="123683"/>
    <lineage>
        <taxon>Eukaryota</taxon>
        <taxon>Metazoa</taxon>
        <taxon>Chordata</taxon>
        <taxon>Craniata</taxon>
        <taxon>Vertebrata</taxon>
        <taxon>Euteleostomi</taxon>
        <taxon>Actinopterygii</taxon>
        <taxon>Neopterygii</taxon>
        <taxon>Teleostei</taxon>
        <taxon>Neoteleostei</taxon>
        <taxon>Acanthomorphata</taxon>
        <taxon>Ovalentaria</taxon>
        <taxon>Atherinomorphae</taxon>
        <taxon>Beloniformes</taxon>
        <taxon>Adrianichthyidae</taxon>
        <taxon>Oryziinae</taxon>
        <taxon>Oryzias</taxon>
    </lineage>
</organism>